<accession>A0ABS2HD07</accession>
<dbReference type="PANTHER" id="PTHR30237">
    <property type="entry name" value="MURAMOYLTETRAPEPTIDE CARBOXYPEPTIDASE"/>
    <property type="match status" value="1"/>
</dbReference>
<sequence>MHYPKPLTKGSTIAITAFSSGLSNAHLPRFHLVCEHLTLHGFNLEVGQCLMGKYQGASASADDRARELMDFLTNDSVDAIYPPWGGELAMEVLPLLDFDSLALAKPKWVMGFSDVSTLAVALTSKLGWASAHTPNLMDLVPNAKDTLTEHTLSHMATASKGQFTQYASPKYAPQWPDFCQDSAAQLDLCATTRWQWLVAPQQGTSVTGRLIGGCWDTLIDLFNTEFLDLSQLNQRYPEGIVLYLENAEMNPEAIARAILSMKFRGVFKHIKGLVLGRSFGPESAMLSYRQVLSNHLVNIGIPVAIDLDIGHAPPNLTIINGSVAHLDMGKQPCLTQHLV</sequence>
<evidence type="ECO:0000313" key="6">
    <source>
        <dbReference type="Proteomes" id="UP000809621"/>
    </source>
</evidence>
<comment type="similarity">
    <text evidence="1">Belongs to the peptidase S66 family.</text>
</comment>
<dbReference type="Pfam" id="PF02016">
    <property type="entry name" value="Peptidase_S66"/>
    <property type="match status" value="1"/>
</dbReference>
<dbReference type="InterPro" id="IPR029062">
    <property type="entry name" value="Class_I_gatase-like"/>
</dbReference>
<dbReference type="InterPro" id="IPR027478">
    <property type="entry name" value="LdcA_N"/>
</dbReference>
<dbReference type="Gene3D" id="3.40.50.10740">
    <property type="entry name" value="Class I glutamine amidotransferase-like"/>
    <property type="match status" value="1"/>
</dbReference>
<dbReference type="CDD" id="cd07062">
    <property type="entry name" value="Peptidase_S66_mccF_like"/>
    <property type="match status" value="1"/>
</dbReference>
<evidence type="ECO:0000313" key="5">
    <source>
        <dbReference type="EMBL" id="MBM7034879.1"/>
    </source>
</evidence>
<keyword evidence="6" id="KW-1185">Reference proteome</keyword>
<dbReference type="PIRSF" id="PIRSF028757">
    <property type="entry name" value="LD-carboxypeptidase"/>
    <property type="match status" value="1"/>
</dbReference>
<feature type="domain" description="LD-carboxypeptidase N-terminal" evidence="3">
    <location>
        <begin position="13"/>
        <end position="132"/>
    </location>
</feature>
<dbReference type="InterPro" id="IPR040449">
    <property type="entry name" value="Peptidase_S66_N"/>
</dbReference>
<evidence type="ECO:0000256" key="1">
    <source>
        <dbReference type="ARBA" id="ARBA00010233"/>
    </source>
</evidence>
<dbReference type="InterPro" id="IPR040921">
    <property type="entry name" value="Peptidase_S66C"/>
</dbReference>
<dbReference type="Gene3D" id="3.50.30.60">
    <property type="entry name" value="LD-carboxypeptidase A C-terminal domain-like"/>
    <property type="match status" value="1"/>
</dbReference>
<proteinExistence type="inferred from homology"/>
<dbReference type="Proteomes" id="UP000809621">
    <property type="component" value="Unassembled WGS sequence"/>
</dbReference>
<dbReference type="InterPro" id="IPR003507">
    <property type="entry name" value="S66_fam"/>
</dbReference>
<protein>
    <submittedName>
        <fullName evidence="5">LD-carboxypeptidase</fullName>
    </submittedName>
</protein>
<comment type="caution">
    <text evidence="5">The sequence shown here is derived from an EMBL/GenBank/DDBJ whole genome shotgun (WGS) entry which is preliminary data.</text>
</comment>
<dbReference type="SUPFAM" id="SSF141986">
    <property type="entry name" value="LD-carboxypeptidase A C-terminal domain-like"/>
    <property type="match status" value="1"/>
</dbReference>
<evidence type="ECO:0000256" key="2">
    <source>
        <dbReference type="ARBA" id="ARBA00022801"/>
    </source>
</evidence>
<dbReference type="Pfam" id="PF17676">
    <property type="entry name" value="Peptidase_S66C"/>
    <property type="match status" value="1"/>
</dbReference>
<organism evidence="5 6">
    <name type="scientific">Vibrio ulleungensis</name>
    <dbReference type="NCBI Taxonomy" id="2807619"/>
    <lineage>
        <taxon>Bacteria</taxon>
        <taxon>Pseudomonadati</taxon>
        <taxon>Pseudomonadota</taxon>
        <taxon>Gammaproteobacteria</taxon>
        <taxon>Vibrionales</taxon>
        <taxon>Vibrionaceae</taxon>
        <taxon>Vibrio</taxon>
    </lineage>
</organism>
<evidence type="ECO:0000259" key="3">
    <source>
        <dbReference type="Pfam" id="PF02016"/>
    </source>
</evidence>
<dbReference type="RefSeq" id="WP_205156536.1">
    <property type="nucleotide sequence ID" value="NZ_JAFEUM010000001.1"/>
</dbReference>
<keyword evidence="2" id="KW-0378">Hydrolase</keyword>
<name>A0ABS2HD07_9VIBR</name>
<gene>
    <name evidence="5" type="ORF">JQC93_00560</name>
</gene>
<dbReference type="EMBL" id="JAFEUM010000001">
    <property type="protein sequence ID" value="MBM7034879.1"/>
    <property type="molecule type" value="Genomic_DNA"/>
</dbReference>
<dbReference type="SUPFAM" id="SSF52317">
    <property type="entry name" value="Class I glutamine amidotransferase-like"/>
    <property type="match status" value="1"/>
</dbReference>
<reference evidence="5 6" key="1">
    <citation type="submission" date="2021-02" db="EMBL/GenBank/DDBJ databases">
        <authorList>
            <person name="Park J.-S."/>
        </authorList>
    </citation>
    <scope>NUCLEOTIDE SEQUENCE [LARGE SCALE GENOMIC DNA]</scope>
    <source>
        <strain evidence="5 6">188UL20-2</strain>
    </source>
</reference>
<evidence type="ECO:0000259" key="4">
    <source>
        <dbReference type="Pfam" id="PF17676"/>
    </source>
</evidence>
<feature type="domain" description="LD-carboxypeptidase C-terminal" evidence="4">
    <location>
        <begin position="207"/>
        <end position="326"/>
    </location>
</feature>
<dbReference type="InterPro" id="IPR027461">
    <property type="entry name" value="Carboxypeptidase_A_C_sf"/>
</dbReference>